<organism evidence="1 2">
    <name type="scientific">Zea mays</name>
    <name type="common">Maize</name>
    <dbReference type="NCBI Taxonomy" id="4577"/>
    <lineage>
        <taxon>Eukaryota</taxon>
        <taxon>Viridiplantae</taxon>
        <taxon>Streptophyta</taxon>
        <taxon>Embryophyta</taxon>
        <taxon>Tracheophyta</taxon>
        <taxon>Spermatophyta</taxon>
        <taxon>Magnoliopsida</taxon>
        <taxon>Liliopsida</taxon>
        <taxon>Poales</taxon>
        <taxon>Poaceae</taxon>
        <taxon>PACMAD clade</taxon>
        <taxon>Panicoideae</taxon>
        <taxon>Andropogonodae</taxon>
        <taxon>Andropogoneae</taxon>
        <taxon>Tripsacinae</taxon>
        <taxon>Zea</taxon>
    </lineage>
</organism>
<keyword evidence="2" id="KW-1185">Reference proteome</keyword>
<reference evidence="1" key="2">
    <citation type="submission" date="2019-07" db="EMBL/GenBank/DDBJ databases">
        <authorList>
            <person name="Seetharam A."/>
            <person name="Woodhouse M."/>
            <person name="Cannon E."/>
        </authorList>
    </citation>
    <scope>NUCLEOTIDE SEQUENCE [LARGE SCALE GENOMIC DNA]</scope>
    <source>
        <strain evidence="1">cv. B73</strain>
    </source>
</reference>
<proteinExistence type="predicted"/>
<reference evidence="2" key="1">
    <citation type="journal article" date="2009" name="Science">
        <title>The B73 maize genome: complexity, diversity, and dynamics.</title>
        <authorList>
            <person name="Schnable P.S."/>
            <person name="Ware D."/>
            <person name="Fulton R.S."/>
            <person name="Stein J.C."/>
            <person name="Wei F."/>
            <person name="Pasternak S."/>
            <person name="Liang C."/>
            <person name="Zhang J."/>
            <person name="Fulton L."/>
            <person name="Graves T.A."/>
            <person name="Minx P."/>
            <person name="Reily A.D."/>
            <person name="Courtney L."/>
            <person name="Kruchowski S.S."/>
            <person name="Tomlinson C."/>
            <person name="Strong C."/>
            <person name="Delehaunty K."/>
            <person name="Fronick C."/>
            <person name="Courtney B."/>
            <person name="Rock S.M."/>
            <person name="Belter E."/>
            <person name="Du F."/>
            <person name="Kim K."/>
            <person name="Abbott R.M."/>
            <person name="Cotton M."/>
            <person name="Levy A."/>
            <person name="Marchetto P."/>
            <person name="Ochoa K."/>
            <person name="Jackson S.M."/>
            <person name="Gillam B."/>
            <person name="Chen W."/>
            <person name="Yan L."/>
            <person name="Higginbotham J."/>
            <person name="Cardenas M."/>
            <person name="Waligorski J."/>
            <person name="Applebaum E."/>
            <person name="Phelps L."/>
            <person name="Falcone J."/>
            <person name="Kanchi K."/>
            <person name="Thane T."/>
            <person name="Scimone A."/>
            <person name="Thane N."/>
            <person name="Henke J."/>
            <person name="Wang T."/>
            <person name="Ruppert J."/>
            <person name="Shah N."/>
            <person name="Rotter K."/>
            <person name="Hodges J."/>
            <person name="Ingenthron E."/>
            <person name="Cordes M."/>
            <person name="Kohlberg S."/>
            <person name="Sgro J."/>
            <person name="Delgado B."/>
            <person name="Mead K."/>
            <person name="Chinwalla A."/>
            <person name="Leonard S."/>
            <person name="Crouse K."/>
            <person name="Collura K."/>
            <person name="Kudrna D."/>
            <person name="Currie J."/>
            <person name="He R."/>
            <person name="Angelova A."/>
            <person name="Rajasekar S."/>
            <person name="Mueller T."/>
            <person name="Lomeli R."/>
            <person name="Scara G."/>
            <person name="Ko A."/>
            <person name="Delaney K."/>
            <person name="Wissotski M."/>
            <person name="Lopez G."/>
            <person name="Campos D."/>
            <person name="Braidotti M."/>
            <person name="Ashley E."/>
            <person name="Golser W."/>
            <person name="Kim H."/>
            <person name="Lee S."/>
            <person name="Lin J."/>
            <person name="Dujmic Z."/>
            <person name="Kim W."/>
            <person name="Talag J."/>
            <person name="Zuccolo A."/>
            <person name="Fan C."/>
            <person name="Sebastian A."/>
            <person name="Kramer M."/>
            <person name="Spiegel L."/>
            <person name="Nascimento L."/>
            <person name="Zutavern T."/>
            <person name="Miller B."/>
            <person name="Ambroise C."/>
            <person name="Muller S."/>
            <person name="Spooner W."/>
            <person name="Narechania A."/>
            <person name="Ren L."/>
            <person name="Wei S."/>
            <person name="Kumari S."/>
            <person name="Faga B."/>
            <person name="Levy M.J."/>
            <person name="McMahan L."/>
            <person name="Van Buren P."/>
            <person name="Vaughn M.W."/>
            <person name="Ying K."/>
            <person name="Yeh C.-T."/>
            <person name="Emrich S.J."/>
            <person name="Jia Y."/>
            <person name="Kalyanaraman A."/>
            <person name="Hsia A.-P."/>
            <person name="Barbazuk W.B."/>
            <person name="Baucom R.S."/>
            <person name="Brutnell T.P."/>
            <person name="Carpita N.C."/>
            <person name="Chaparro C."/>
            <person name="Chia J.-M."/>
            <person name="Deragon J.-M."/>
            <person name="Estill J.C."/>
            <person name="Fu Y."/>
            <person name="Jeddeloh J.A."/>
            <person name="Han Y."/>
            <person name="Lee H."/>
            <person name="Li P."/>
            <person name="Lisch D.R."/>
            <person name="Liu S."/>
            <person name="Liu Z."/>
            <person name="Nagel D.H."/>
            <person name="McCann M.C."/>
            <person name="SanMiguel P."/>
            <person name="Myers A.M."/>
            <person name="Nettleton D."/>
            <person name="Nguyen J."/>
            <person name="Penning B.W."/>
            <person name="Ponnala L."/>
            <person name="Schneider K.L."/>
            <person name="Schwartz D.C."/>
            <person name="Sharma A."/>
            <person name="Soderlund C."/>
            <person name="Springer N.M."/>
            <person name="Sun Q."/>
            <person name="Wang H."/>
            <person name="Waterman M."/>
            <person name="Westerman R."/>
            <person name="Wolfgruber T.K."/>
            <person name="Yang L."/>
            <person name="Yu Y."/>
            <person name="Zhang L."/>
            <person name="Zhou S."/>
            <person name="Zhu Q."/>
            <person name="Bennetzen J.L."/>
            <person name="Dawe R.K."/>
            <person name="Jiang J."/>
            <person name="Jiang N."/>
            <person name="Presting G.G."/>
            <person name="Wessler S.R."/>
            <person name="Aluru S."/>
            <person name="Martienssen R.A."/>
            <person name="Clifton S.W."/>
            <person name="McCombie W.R."/>
            <person name="Wing R.A."/>
            <person name="Wilson R.K."/>
        </authorList>
    </citation>
    <scope>NUCLEOTIDE SEQUENCE [LARGE SCALE GENOMIC DNA]</scope>
    <source>
        <strain evidence="2">cv. B73</strain>
    </source>
</reference>
<dbReference type="EnsemblPlants" id="Zm00001eb363660_T001">
    <property type="protein sequence ID" value="Zm00001eb363660_P001"/>
    <property type="gene ID" value="Zm00001eb363660"/>
</dbReference>
<evidence type="ECO:0000313" key="2">
    <source>
        <dbReference type="Proteomes" id="UP000007305"/>
    </source>
</evidence>
<dbReference type="InParanoid" id="A0A804QSS8"/>
<reference evidence="1" key="3">
    <citation type="submission" date="2021-05" db="UniProtKB">
        <authorList>
            <consortium name="EnsemblPlants"/>
        </authorList>
    </citation>
    <scope>IDENTIFICATION</scope>
    <source>
        <strain evidence="1">cv. B73</strain>
    </source>
</reference>
<sequence>MGLGRWGNLLTAGDVVVPVTGQVDYLVLTRSGFVFSVATKLHGWMTTACANDYIQLSILYSEQRSLP</sequence>
<name>A0A804QSS8_MAIZE</name>
<dbReference type="Gramene" id="Zm00001eb363660_T001">
    <property type="protein sequence ID" value="Zm00001eb363660_P001"/>
    <property type="gene ID" value="Zm00001eb363660"/>
</dbReference>
<protein>
    <submittedName>
        <fullName evidence="1">Uncharacterized protein</fullName>
    </submittedName>
</protein>
<dbReference type="AlphaFoldDB" id="A0A804QSS8"/>
<dbReference type="Proteomes" id="UP000007305">
    <property type="component" value="Chromosome 8"/>
</dbReference>
<evidence type="ECO:0000313" key="1">
    <source>
        <dbReference type="EnsemblPlants" id="Zm00001eb363660_P001"/>
    </source>
</evidence>
<accession>A0A804QSS8</accession>